<dbReference type="PANTHER" id="PTHR13072">
    <property type="entry name" value="DYNACTIN 6"/>
    <property type="match status" value="1"/>
</dbReference>
<evidence type="ECO:0000313" key="7">
    <source>
        <dbReference type="Proteomes" id="UP000095283"/>
    </source>
</evidence>
<dbReference type="WBParaSite" id="Hba_16917">
    <property type="protein sequence ID" value="Hba_16917"/>
    <property type="gene ID" value="Hba_16917"/>
</dbReference>
<evidence type="ECO:0000256" key="2">
    <source>
        <dbReference type="ARBA" id="ARBA00007719"/>
    </source>
</evidence>
<protein>
    <recommendedName>
        <fullName evidence="3">Dynactin subunit 6</fullName>
    </recommendedName>
</protein>
<proteinExistence type="inferred from homology"/>
<dbReference type="PANTHER" id="PTHR13072:SF0">
    <property type="entry name" value="DYNACTIN SUBUNIT 6"/>
    <property type="match status" value="1"/>
</dbReference>
<name>A0A1I7XGN8_HETBA</name>
<dbReference type="GO" id="GO:0007052">
    <property type="term" value="P:mitotic spindle organization"/>
    <property type="evidence" value="ECO:0007669"/>
    <property type="project" value="TreeGrafter"/>
</dbReference>
<evidence type="ECO:0000256" key="4">
    <source>
        <dbReference type="ARBA" id="ARBA00022490"/>
    </source>
</evidence>
<dbReference type="InterPro" id="IPR011004">
    <property type="entry name" value="Trimer_LpxA-like_sf"/>
</dbReference>
<reference evidence="8" key="1">
    <citation type="submission" date="2016-11" db="UniProtKB">
        <authorList>
            <consortium name="WormBaseParasite"/>
        </authorList>
    </citation>
    <scope>IDENTIFICATION</scope>
</reference>
<dbReference type="Proteomes" id="UP000095283">
    <property type="component" value="Unplaced"/>
</dbReference>
<evidence type="ECO:0000256" key="1">
    <source>
        <dbReference type="ARBA" id="ARBA00004245"/>
    </source>
</evidence>
<dbReference type="SUPFAM" id="SSF51161">
    <property type="entry name" value="Trimeric LpxA-like enzymes"/>
    <property type="match status" value="1"/>
</dbReference>
<dbReference type="GO" id="GO:0070840">
    <property type="term" value="F:dynein complex binding"/>
    <property type="evidence" value="ECO:0007669"/>
    <property type="project" value="TreeGrafter"/>
</dbReference>
<dbReference type="GO" id="GO:0005869">
    <property type="term" value="C:dynactin complex"/>
    <property type="evidence" value="ECO:0007669"/>
    <property type="project" value="InterPro"/>
</dbReference>
<evidence type="ECO:0000256" key="6">
    <source>
        <dbReference type="ARBA" id="ARBA00034687"/>
    </source>
</evidence>
<keyword evidence="5" id="KW-0206">Cytoskeleton</keyword>
<comment type="function">
    <text evidence="6">Part of the dynactin complex that activates the molecular motor dynein for ultra-processive transport along microtubules.</text>
</comment>
<accession>A0A1I7XGN8</accession>
<sequence length="229" mass="26130">MNILAQQSLSPLYACTSCGHFFIRDRTILGRLSRILHTVDSVASMPQVPRISVMLSAEFLFFHGHSFCQVFHYSFLSLFFLKTQEIHKSLPGALDNISNLLHCVTGIVRALSIGNNNVLHVQCLINTGSQLGDGCSIGARCEILEKESLPNKTVIYGQKNERRIASDNPPVSNVNCKYKWYFSNTTFKQIRRLHRSHLQTPLGQLEIFRKLIPSYHYLRRTITETKTNY</sequence>
<keyword evidence="7" id="KW-1185">Reference proteome</keyword>
<comment type="subcellular location">
    <subcellularLocation>
        <location evidence="1">Cytoplasm</location>
        <location evidence="1">Cytoskeleton</location>
    </subcellularLocation>
</comment>
<organism evidence="7 8">
    <name type="scientific">Heterorhabditis bacteriophora</name>
    <name type="common">Entomopathogenic nematode worm</name>
    <dbReference type="NCBI Taxonomy" id="37862"/>
    <lineage>
        <taxon>Eukaryota</taxon>
        <taxon>Metazoa</taxon>
        <taxon>Ecdysozoa</taxon>
        <taxon>Nematoda</taxon>
        <taxon>Chromadorea</taxon>
        <taxon>Rhabditida</taxon>
        <taxon>Rhabditina</taxon>
        <taxon>Rhabditomorpha</taxon>
        <taxon>Strongyloidea</taxon>
        <taxon>Heterorhabditidae</taxon>
        <taxon>Heterorhabditis</taxon>
    </lineage>
</organism>
<evidence type="ECO:0000256" key="5">
    <source>
        <dbReference type="ARBA" id="ARBA00023212"/>
    </source>
</evidence>
<dbReference type="Gene3D" id="2.160.10.10">
    <property type="entry name" value="Hexapeptide repeat proteins"/>
    <property type="match status" value="1"/>
</dbReference>
<comment type="similarity">
    <text evidence="2">Belongs to the dynactin subunits 5/6 family. Dynactin subunit 6 subfamily.</text>
</comment>
<evidence type="ECO:0000313" key="8">
    <source>
        <dbReference type="WBParaSite" id="Hba_16917"/>
    </source>
</evidence>
<dbReference type="InterPro" id="IPR027777">
    <property type="entry name" value="DCTN6"/>
</dbReference>
<dbReference type="AlphaFoldDB" id="A0A1I7XGN8"/>
<evidence type="ECO:0000256" key="3">
    <source>
        <dbReference type="ARBA" id="ARBA00016573"/>
    </source>
</evidence>
<keyword evidence="4" id="KW-0963">Cytoplasm</keyword>